<sequence>MGNQGSGMHKRERTGDRHRQPSTGFSSNAPPGASSHAQSALPPTADNRPTNHHRTETGDGCPVQMKIAKPDGPPDDIDFMDNNEFPVVFKWHANNPARHVYVTGSWDSWKRKVPLVKSTHDFSTILNLNPGRYEYKFLVDDFEKAPSPPVLPPHLLQVILNKDTPVHCDPNVLPEPNHVMLNHLYALSIKDGVMVLSATHRHRKKYVTTLLYKPINT</sequence>
<proteinExistence type="predicted"/>
<dbReference type="WBParaSite" id="ES5_v2.g8977.t1">
    <property type="protein sequence ID" value="ES5_v2.g8977.t1"/>
    <property type="gene ID" value="ES5_v2.g8977"/>
</dbReference>
<evidence type="ECO:0000313" key="1">
    <source>
        <dbReference type="Proteomes" id="UP000887579"/>
    </source>
</evidence>
<organism evidence="1 2">
    <name type="scientific">Panagrolaimus sp. ES5</name>
    <dbReference type="NCBI Taxonomy" id="591445"/>
    <lineage>
        <taxon>Eukaryota</taxon>
        <taxon>Metazoa</taxon>
        <taxon>Ecdysozoa</taxon>
        <taxon>Nematoda</taxon>
        <taxon>Chromadorea</taxon>
        <taxon>Rhabditida</taxon>
        <taxon>Tylenchina</taxon>
        <taxon>Panagrolaimomorpha</taxon>
        <taxon>Panagrolaimoidea</taxon>
        <taxon>Panagrolaimidae</taxon>
        <taxon>Panagrolaimus</taxon>
    </lineage>
</organism>
<accession>A0AC34GW00</accession>
<dbReference type="Proteomes" id="UP000887579">
    <property type="component" value="Unplaced"/>
</dbReference>
<name>A0AC34GW00_9BILA</name>
<protein>
    <submittedName>
        <fullName evidence="2">Association with the SNF1 complex (ASC) domain-containing protein</fullName>
    </submittedName>
</protein>
<evidence type="ECO:0000313" key="2">
    <source>
        <dbReference type="WBParaSite" id="ES5_v2.g8977.t1"/>
    </source>
</evidence>
<reference evidence="2" key="1">
    <citation type="submission" date="2022-11" db="UniProtKB">
        <authorList>
            <consortium name="WormBaseParasite"/>
        </authorList>
    </citation>
    <scope>IDENTIFICATION</scope>
</reference>